<evidence type="ECO:0000313" key="2">
    <source>
        <dbReference type="EMBL" id="EJT71242.1"/>
    </source>
</evidence>
<organism evidence="2">
    <name type="scientific">Gaeumannomyces tritici (strain R3-111a-1)</name>
    <name type="common">Wheat and barley take-all root rot fungus</name>
    <name type="synonym">Gaeumannomyces graminis var. tritici</name>
    <dbReference type="NCBI Taxonomy" id="644352"/>
    <lineage>
        <taxon>Eukaryota</taxon>
        <taxon>Fungi</taxon>
        <taxon>Dikarya</taxon>
        <taxon>Ascomycota</taxon>
        <taxon>Pezizomycotina</taxon>
        <taxon>Sordariomycetes</taxon>
        <taxon>Sordariomycetidae</taxon>
        <taxon>Magnaporthales</taxon>
        <taxon>Magnaporthaceae</taxon>
        <taxon>Gaeumannomyces</taxon>
    </lineage>
</organism>
<keyword evidence="4" id="KW-1185">Reference proteome</keyword>
<dbReference type="HOGENOM" id="CLU_2386294_0_0_1"/>
<proteinExistence type="predicted"/>
<dbReference type="GeneID" id="20350960"/>
<dbReference type="EnsemblFungi" id="EJT71242">
    <property type="protein sequence ID" value="EJT71242"/>
    <property type="gene ID" value="GGTG_10502"/>
</dbReference>
<dbReference type="Proteomes" id="UP000006039">
    <property type="component" value="Unassembled WGS sequence"/>
</dbReference>
<gene>
    <name evidence="3" type="primary">20350960</name>
    <name evidence="2" type="ORF">GGTG_10502</name>
</gene>
<dbReference type="VEuPathDB" id="FungiDB:GGTG_10502"/>
<name>J3PAH6_GAET3</name>
<protein>
    <submittedName>
        <fullName evidence="2 3">Uncharacterized protein</fullName>
    </submittedName>
</protein>
<reference evidence="2" key="2">
    <citation type="submission" date="2010-07" db="EMBL/GenBank/DDBJ databases">
        <authorList>
            <consortium name="The Broad Institute Genome Sequencing Platform"/>
            <consortium name="Broad Institute Genome Sequencing Center for Infectious Disease"/>
            <person name="Ma L.-J."/>
            <person name="Dead R."/>
            <person name="Young S."/>
            <person name="Zeng Q."/>
            <person name="Koehrsen M."/>
            <person name="Alvarado L."/>
            <person name="Berlin A."/>
            <person name="Chapman S.B."/>
            <person name="Chen Z."/>
            <person name="Freedman E."/>
            <person name="Gellesch M."/>
            <person name="Goldberg J."/>
            <person name="Griggs A."/>
            <person name="Gujja S."/>
            <person name="Heilman E.R."/>
            <person name="Heiman D."/>
            <person name="Hepburn T."/>
            <person name="Howarth C."/>
            <person name="Jen D."/>
            <person name="Larson L."/>
            <person name="Mehta T."/>
            <person name="Neiman D."/>
            <person name="Pearson M."/>
            <person name="Roberts A."/>
            <person name="Saif S."/>
            <person name="Shea T."/>
            <person name="Shenoy N."/>
            <person name="Sisk P."/>
            <person name="Stolte C."/>
            <person name="Sykes S."/>
            <person name="Walk T."/>
            <person name="White J."/>
            <person name="Yandava C."/>
            <person name="Haas B."/>
            <person name="Nusbaum C."/>
            <person name="Birren B."/>
        </authorList>
    </citation>
    <scope>NUCLEOTIDE SEQUENCE</scope>
    <source>
        <strain evidence="2">R3-111a-1</strain>
    </source>
</reference>
<accession>J3PAH6</accession>
<evidence type="ECO:0000313" key="3">
    <source>
        <dbReference type="EnsemblFungi" id="EJT71242"/>
    </source>
</evidence>
<dbReference type="eggNOG" id="ENOG502R8DZ">
    <property type="taxonomic scope" value="Eukaryota"/>
</dbReference>
<sequence length="94" mass="9779">MAAAAEMAYAEALQRRCAAVPASSRPGRDGAASGYGEGLAQPSEGDSSSSSSVDISQCETVMASLKLDDYILSLAAWSQPYVRDPFLFGEDGNP</sequence>
<dbReference type="EMBL" id="GL385400">
    <property type="protein sequence ID" value="EJT71242.1"/>
    <property type="molecule type" value="Genomic_DNA"/>
</dbReference>
<evidence type="ECO:0000256" key="1">
    <source>
        <dbReference type="SAM" id="MobiDB-lite"/>
    </source>
</evidence>
<dbReference type="AlphaFoldDB" id="J3PAH6"/>
<dbReference type="OrthoDB" id="10644472at2759"/>
<dbReference type="RefSeq" id="XP_009226639.1">
    <property type="nucleotide sequence ID" value="XM_009228375.1"/>
</dbReference>
<reference evidence="3" key="5">
    <citation type="submission" date="2018-04" db="UniProtKB">
        <authorList>
            <consortium name="EnsemblFungi"/>
        </authorList>
    </citation>
    <scope>IDENTIFICATION</scope>
    <source>
        <strain evidence="3">R3-111a-1</strain>
    </source>
</reference>
<reference evidence="2" key="3">
    <citation type="submission" date="2010-09" db="EMBL/GenBank/DDBJ databases">
        <title>Annotation of Gaeumannomyces graminis var. tritici R3-111a-1.</title>
        <authorList>
            <consortium name="The Broad Institute Genome Sequencing Platform"/>
            <person name="Ma L.-J."/>
            <person name="Dead R."/>
            <person name="Young S.K."/>
            <person name="Zeng Q."/>
            <person name="Gargeya S."/>
            <person name="Fitzgerald M."/>
            <person name="Haas B."/>
            <person name="Abouelleil A."/>
            <person name="Alvarado L."/>
            <person name="Arachchi H.M."/>
            <person name="Berlin A."/>
            <person name="Brown A."/>
            <person name="Chapman S.B."/>
            <person name="Chen Z."/>
            <person name="Dunbar C."/>
            <person name="Freedman E."/>
            <person name="Gearin G."/>
            <person name="Gellesch M."/>
            <person name="Goldberg J."/>
            <person name="Griggs A."/>
            <person name="Gujja S."/>
            <person name="Heiman D."/>
            <person name="Howarth C."/>
            <person name="Larson L."/>
            <person name="Lui A."/>
            <person name="MacDonald P.J.P."/>
            <person name="Mehta T."/>
            <person name="Montmayeur A."/>
            <person name="Murphy C."/>
            <person name="Neiman D."/>
            <person name="Pearson M."/>
            <person name="Priest M."/>
            <person name="Roberts A."/>
            <person name="Saif S."/>
            <person name="Shea T."/>
            <person name="Shenoy N."/>
            <person name="Sisk P."/>
            <person name="Stolte C."/>
            <person name="Sykes S."/>
            <person name="Yandava C."/>
            <person name="Wortman J."/>
            <person name="Nusbaum C."/>
            <person name="Birren B."/>
        </authorList>
    </citation>
    <scope>NUCLEOTIDE SEQUENCE</scope>
    <source>
        <strain evidence="2">R3-111a-1</strain>
    </source>
</reference>
<reference evidence="4" key="1">
    <citation type="submission" date="2010-07" db="EMBL/GenBank/DDBJ databases">
        <title>The genome sequence of Gaeumannomyces graminis var. tritici strain R3-111a-1.</title>
        <authorList>
            <consortium name="The Broad Institute Genome Sequencing Platform"/>
            <person name="Ma L.-J."/>
            <person name="Dead R."/>
            <person name="Young S."/>
            <person name="Zeng Q."/>
            <person name="Koehrsen M."/>
            <person name="Alvarado L."/>
            <person name="Berlin A."/>
            <person name="Chapman S.B."/>
            <person name="Chen Z."/>
            <person name="Freedman E."/>
            <person name="Gellesch M."/>
            <person name="Goldberg J."/>
            <person name="Griggs A."/>
            <person name="Gujja S."/>
            <person name="Heilman E.R."/>
            <person name="Heiman D."/>
            <person name="Hepburn T."/>
            <person name="Howarth C."/>
            <person name="Jen D."/>
            <person name="Larson L."/>
            <person name="Mehta T."/>
            <person name="Neiman D."/>
            <person name="Pearson M."/>
            <person name="Roberts A."/>
            <person name="Saif S."/>
            <person name="Shea T."/>
            <person name="Shenoy N."/>
            <person name="Sisk P."/>
            <person name="Stolte C."/>
            <person name="Sykes S."/>
            <person name="Walk T."/>
            <person name="White J."/>
            <person name="Yandava C."/>
            <person name="Haas B."/>
            <person name="Nusbaum C."/>
            <person name="Birren B."/>
        </authorList>
    </citation>
    <scope>NUCLEOTIDE SEQUENCE [LARGE SCALE GENOMIC DNA]</scope>
    <source>
        <strain evidence="4">R3-111a-1</strain>
    </source>
</reference>
<reference evidence="3" key="4">
    <citation type="journal article" date="2015" name="G3 (Bethesda)">
        <title>Genome sequences of three phytopathogenic species of the Magnaporthaceae family of fungi.</title>
        <authorList>
            <person name="Okagaki L.H."/>
            <person name="Nunes C.C."/>
            <person name="Sailsbery J."/>
            <person name="Clay B."/>
            <person name="Brown D."/>
            <person name="John T."/>
            <person name="Oh Y."/>
            <person name="Young N."/>
            <person name="Fitzgerald M."/>
            <person name="Haas B.J."/>
            <person name="Zeng Q."/>
            <person name="Young S."/>
            <person name="Adiconis X."/>
            <person name="Fan L."/>
            <person name="Levin J.Z."/>
            <person name="Mitchell T.K."/>
            <person name="Okubara P.A."/>
            <person name="Farman M.L."/>
            <person name="Kohn L.M."/>
            <person name="Birren B."/>
            <person name="Ma L.-J."/>
            <person name="Dean R.A."/>
        </authorList>
    </citation>
    <scope>NUCLEOTIDE SEQUENCE</scope>
    <source>
        <strain evidence="3">R3-111a-1</strain>
    </source>
</reference>
<evidence type="ECO:0000313" key="4">
    <source>
        <dbReference type="Proteomes" id="UP000006039"/>
    </source>
</evidence>
<feature type="region of interest" description="Disordered" evidence="1">
    <location>
        <begin position="20"/>
        <end position="53"/>
    </location>
</feature>